<reference evidence="3 4" key="1">
    <citation type="submission" date="2013-10" db="EMBL/GenBank/DDBJ databases">
        <authorList>
            <person name="Wang G."/>
            <person name="Zhuang W."/>
        </authorList>
    </citation>
    <scope>NUCLEOTIDE SEQUENCE [LARGE SCALE GENOMIC DNA]</scope>
    <source>
        <strain evidence="3 4">DSM 20118</strain>
    </source>
</reference>
<keyword evidence="2" id="KW-0812">Transmembrane</keyword>
<evidence type="ECO:0000313" key="3">
    <source>
        <dbReference type="EMBL" id="KGM00822.1"/>
    </source>
</evidence>
<keyword evidence="4" id="KW-1185">Reference proteome</keyword>
<evidence type="ECO:0000256" key="2">
    <source>
        <dbReference type="SAM" id="Phobius"/>
    </source>
</evidence>
<dbReference type="Pfam" id="PF20447">
    <property type="entry name" value="DUF6704"/>
    <property type="match status" value="1"/>
</dbReference>
<feature type="region of interest" description="Disordered" evidence="1">
    <location>
        <begin position="1"/>
        <end position="30"/>
    </location>
</feature>
<sequence length="105" mass="10882">MAEHSVERRHTGSTPNGTHSNEVAYLPLSTPPTNHGHTTAAWTLVVLVVVGFTISALAVTFAVVWLFWAGLAVCLLGIVVGKVLQAMGHGQGGKATLAKQSGSGH</sequence>
<evidence type="ECO:0000256" key="1">
    <source>
        <dbReference type="SAM" id="MobiDB-lite"/>
    </source>
</evidence>
<dbReference type="RefSeq" id="WP_052104443.1">
    <property type="nucleotide sequence ID" value="NZ_AXNT01000159.1"/>
</dbReference>
<feature type="compositionally biased region" description="Polar residues" evidence="1">
    <location>
        <begin position="12"/>
        <end position="21"/>
    </location>
</feature>
<dbReference type="Proteomes" id="UP000029833">
    <property type="component" value="Unassembled WGS sequence"/>
</dbReference>
<dbReference type="InterPro" id="IPR046550">
    <property type="entry name" value="DUF6704"/>
</dbReference>
<dbReference type="EMBL" id="AXNT01000159">
    <property type="protein sequence ID" value="KGM00822.1"/>
    <property type="molecule type" value="Genomic_DNA"/>
</dbReference>
<feature type="transmembrane region" description="Helical" evidence="2">
    <location>
        <begin position="39"/>
        <end position="59"/>
    </location>
</feature>
<protein>
    <submittedName>
        <fullName evidence="3">Uncharacterized protein</fullName>
    </submittedName>
</protein>
<name>A0A0A0B3Q0_9CELL</name>
<evidence type="ECO:0000313" key="4">
    <source>
        <dbReference type="Proteomes" id="UP000029833"/>
    </source>
</evidence>
<dbReference type="STRING" id="1408250.Q760_05890"/>
<keyword evidence="2" id="KW-0472">Membrane</keyword>
<comment type="caution">
    <text evidence="3">The sequence shown here is derived from an EMBL/GenBank/DDBJ whole genome shotgun (WGS) entry which is preliminary data.</text>
</comment>
<organism evidence="3 4">
    <name type="scientific">Cellulomonas cellasea DSM 20118</name>
    <dbReference type="NCBI Taxonomy" id="1408250"/>
    <lineage>
        <taxon>Bacteria</taxon>
        <taxon>Bacillati</taxon>
        <taxon>Actinomycetota</taxon>
        <taxon>Actinomycetes</taxon>
        <taxon>Micrococcales</taxon>
        <taxon>Cellulomonadaceae</taxon>
        <taxon>Cellulomonas</taxon>
    </lineage>
</organism>
<gene>
    <name evidence="3" type="ORF">Q760_05890</name>
</gene>
<feature type="transmembrane region" description="Helical" evidence="2">
    <location>
        <begin position="65"/>
        <end position="84"/>
    </location>
</feature>
<proteinExistence type="predicted"/>
<dbReference type="AlphaFoldDB" id="A0A0A0B3Q0"/>
<feature type="compositionally biased region" description="Basic and acidic residues" evidence="1">
    <location>
        <begin position="1"/>
        <end position="10"/>
    </location>
</feature>
<keyword evidence="2" id="KW-1133">Transmembrane helix</keyword>
<dbReference type="NCBIfam" id="NF041681">
    <property type="entry name" value="HGxxPAAW"/>
    <property type="match status" value="1"/>
</dbReference>
<accession>A0A0A0B3Q0</accession>